<keyword evidence="3" id="KW-0134">Cell wall</keyword>
<evidence type="ECO:0000256" key="1">
    <source>
        <dbReference type="ARBA" id="ARBA00004191"/>
    </source>
</evidence>
<comment type="similarity">
    <text evidence="2 8">Belongs to the glycosyl hydrolase 28 family.</text>
</comment>
<dbReference type="PANTHER" id="PTHR31375">
    <property type="match status" value="1"/>
</dbReference>
<evidence type="ECO:0000256" key="8">
    <source>
        <dbReference type="RuleBase" id="RU361169"/>
    </source>
</evidence>
<gene>
    <name evidence="9" type="ORF">RND81_14G080800</name>
</gene>
<keyword evidence="6 8" id="KW-0326">Glycosidase</keyword>
<evidence type="ECO:0000256" key="4">
    <source>
        <dbReference type="ARBA" id="ARBA00022525"/>
    </source>
</evidence>
<evidence type="ECO:0000313" key="9">
    <source>
        <dbReference type="EMBL" id="KAK9664970.1"/>
    </source>
</evidence>
<comment type="subcellular location">
    <subcellularLocation>
        <location evidence="1">Secreted</location>
        <location evidence="1">Cell wall</location>
    </subcellularLocation>
</comment>
<accession>A0AAW1GKJ2</accession>
<evidence type="ECO:0008006" key="11">
    <source>
        <dbReference type="Google" id="ProtNLM"/>
    </source>
</evidence>
<dbReference type="InterPro" id="IPR000743">
    <property type="entry name" value="Glyco_hydro_28"/>
</dbReference>
<evidence type="ECO:0000256" key="7">
    <source>
        <dbReference type="ARBA" id="ARBA00023316"/>
    </source>
</evidence>
<evidence type="ECO:0000256" key="5">
    <source>
        <dbReference type="ARBA" id="ARBA00022801"/>
    </source>
</evidence>
<keyword evidence="7" id="KW-0961">Cell wall biogenesis/degradation</keyword>
<proteinExistence type="inferred from homology"/>
<reference evidence="9" key="1">
    <citation type="submission" date="2024-03" db="EMBL/GenBank/DDBJ databases">
        <title>WGS assembly of Saponaria officinalis var. Norfolk2.</title>
        <authorList>
            <person name="Jenkins J."/>
            <person name="Shu S."/>
            <person name="Grimwood J."/>
            <person name="Barry K."/>
            <person name="Goodstein D."/>
            <person name="Schmutz J."/>
            <person name="Leebens-Mack J."/>
            <person name="Osbourn A."/>
        </authorList>
    </citation>
    <scope>NUCLEOTIDE SEQUENCE [LARGE SCALE GENOMIC DNA]</scope>
    <source>
        <strain evidence="9">JIC</strain>
    </source>
</reference>
<comment type="caution">
    <text evidence="9">The sequence shown here is derived from an EMBL/GenBank/DDBJ whole genome shotgun (WGS) entry which is preliminary data.</text>
</comment>
<organism evidence="9 10">
    <name type="scientific">Saponaria officinalis</name>
    <name type="common">Common soapwort</name>
    <name type="synonym">Lychnis saponaria</name>
    <dbReference type="NCBI Taxonomy" id="3572"/>
    <lineage>
        <taxon>Eukaryota</taxon>
        <taxon>Viridiplantae</taxon>
        <taxon>Streptophyta</taxon>
        <taxon>Embryophyta</taxon>
        <taxon>Tracheophyta</taxon>
        <taxon>Spermatophyta</taxon>
        <taxon>Magnoliopsida</taxon>
        <taxon>eudicotyledons</taxon>
        <taxon>Gunneridae</taxon>
        <taxon>Pentapetalae</taxon>
        <taxon>Caryophyllales</taxon>
        <taxon>Caryophyllaceae</taxon>
        <taxon>Caryophylleae</taxon>
        <taxon>Saponaria</taxon>
    </lineage>
</organism>
<evidence type="ECO:0000256" key="3">
    <source>
        <dbReference type="ARBA" id="ARBA00022512"/>
    </source>
</evidence>
<dbReference type="AlphaFoldDB" id="A0AAW1GKJ2"/>
<keyword evidence="5 8" id="KW-0378">Hydrolase</keyword>
<dbReference type="GO" id="GO:0071555">
    <property type="term" value="P:cell wall organization"/>
    <property type="evidence" value="ECO:0007669"/>
    <property type="project" value="UniProtKB-KW"/>
</dbReference>
<evidence type="ECO:0000313" key="10">
    <source>
        <dbReference type="Proteomes" id="UP001443914"/>
    </source>
</evidence>
<dbReference type="Proteomes" id="UP001443914">
    <property type="component" value="Unassembled WGS sequence"/>
</dbReference>
<name>A0AAW1GKJ2_SAPOF</name>
<keyword evidence="10" id="KW-1185">Reference proteome</keyword>
<protein>
    <recommendedName>
        <fullName evidence="11">Polygalacturonase</fullName>
    </recommendedName>
</protein>
<sequence>MDDVQNPIVIDQNYCPYNLNCPGQESGVEVKDVTYENIHGSSATQVAVKFDCSPKYPCNSIRMYDVRLTYKGQLATAFCANAGGIVAGVIEPTSCIIGTD</sequence>
<dbReference type="GO" id="GO:0004650">
    <property type="term" value="F:polygalacturonase activity"/>
    <property type="evidence" value="ECO:0007669"/>
    <property type="project" value="InterPro"/>
</dbReference>
<evidence type="ECO:0000256" key="6">
    <source>
        <dbReference type="ARBA" id="ARBA00023295"/>
    </source>
</evidence>
<keyword evidence="4" id="KW-0964">Secreted</keyword>
<dbReference type="EMBL" id="JBDFQZ010000014">
    <property type="protein sequence ID" value="KAK9664970.1"/>
    <property type="molecule type" value="Genomic_DNA"/>
</dbReference>
<dbReference type="InterPro" id="IPR011050">
    <property type="entry name" value="Pectin_lyase_fold/virulence"/>
</dbReference>
<dbReference type="Pfam" id="PF00295">
    <property type="entry name" value="Glyco_hydro_28"/>
    <property type="match status" value="1"/>
</dbReference>
<dbReference type="SUPFAM" id="SSF51126">
    <property type="entry name" value="Pectin lyase-like"/>
    <property type="match status" value="1"/>
</dbReference>
<dbReference type="GO" id="GO:0005975">
    <property type="term" value="P:carbohydrate metabolic process"/>
    <property type="evidence" value="ECO:0007669"/>
    <property type="project" value="InterPro"/>
</dbReference>
<dbReference type="Gene3D" id="2.160.20.10">
    <property type="entry name" value="Single-stranded right-handed beta-helix, Pectin lyase-like"/>
    <property type="match status" value="1"/>
</dbReference>
<dbReference type="InterPro" id="IPR012334">
    <property type="entry name" value="Pectin_lyas_fold"/>
</dbReference>
<evidence type="ECO:0000256" key="2">
    <source>
        <dbReference type="ARBA" id="ARBA00008834"/>
    </source>
</evidence>